<reference evidence="1" key="2">
    <citation type="journal article" date="2021" name="PeerJ">
        <title>Extensive microbial diversity within the chicken gut microbiome revealed by metagenomics and culture.</title>
        <authorList>
            <person name="Gilroy R."/>
            <person name="Ravi A."/>
            <person name="Getino M."/>
            <person name="Pursley I."/>
            <person name="Horton D.L."/>
            <person name="Alikhan N.F."/>
            <person name="Baker D."/>
            <person name="Gharbi K."/>
            <person name="Hall N."/>
            <person name="Watson M."/>
            <person name="Adriaenssens E.M."/>
            <person name="Foster-Nyarko E."/>
            <person name="Jarju S."/>
            <person name="Secka A."/>
            <person name="Antonio M."/>
            <person name="Oren A."/>
            <person name="Chaudhuri R.R."/>
            <person name="La Ragione R."/>
            <person name="Hildebrand F."/>
            <person name="Pallen M.J."/>
        </authorList>
    </citation>
    <scope>NUCLEOTIDE SEQUENCE</scope>
    <source>
        <strain evidence="1">CHK152-2994</strain>
    </source>
</reference>
<name>A0A9D1K5G0_9BACT</name>
<sequence length="148" mass="17349">MADTMGLALCYPKLKKLYMQKYDWEVKQLDNVEYLFERFLRIQNTINTLQSELQDLKSVFKLYFEQGGQPIRSQTGETLVYNSKQSFGYDFHQIKDVLEEVGAFEKAVKLNTGFVDRLVGGHSLDEDKREIIKEARQELTETRNIQII</sequence>
<proteinExistence type="predicted"/>
<comment type="caution">
    <text evidence="1">The sequence shown here is derived from an EMBL/GenBank/DDBJ whole genome shotgun (WGS) entry which is preliminary data.</text>
</comment>
<reference evidence="1" key="1">
    <citation type="submission" date="2020-10" db="EMBL/GenBank/DDBJ databases">
        <authorList>
            <person name="Gilroy R."/>
        </authorList>
    </citation>
    <scope>NUCLEOTIDE SEQUENCE</scope>
    <source>
        <strain evidence="1">CHK152-2994</strain>
    </source>
</reference>
<dbReference type="Proteomes" id="UP000824139">
    <property type="component" value="Unassembled WGS sequence"/>
</dbReference>
<dbReference type="AlphaFoldDB" id="A0A9D1K5G0"/>
<dbReference type="EMBL" id="DVJO01000157">
    <property type="protein sequence ID" value="HIS83379.1"/>
    <property type="molecule type" value="Genomic_DNA"/>
</dbReference>
<accession>A0A9D1K5G0</accession>
<evidence type="ECO:0000313" key="1">
    <source>
        <dbReference type="EMBL" id="HIS83379.1"/>
    </source>
</evidence>
<evidence type="ECO:0000313" key="2">
    <source>
        <dbReference type="Proteomes" id="UP000824139"/>
    </source>
</evidence>
<feature type="non-terminal residue" evidence="1">
    <location>
        <position position="148"/>
    </location>
</feature>
<gene>
    <name evidence="1" type="ORF">IAD41_07225</name>
</gene>
<organism evidence="1 2">
    <name type="scientific">Candidatus Scatenecus faecavium</name>
    <dbReference type="NCBI Taxonomy" id="2840915"/>
    <lineage>
        <taxon>Bacteria</taxon>
        <taxon>Candidatus Scatenecus</taxon>
    </lineage>
</organism>
<protein>
    <submittedName>
        <fullName evidence="1">Uncharacterized protein</fullName>
    </submittedName>
</protein>